<evidence type="ECO:0000256" key="9">
    <source>
        <dbReference type="ARBA" id="ARBA00022723"/>
    </source>
</evidence>
<proteinExistence type="inferred from homology"/>
<dbReference type="AlphaFoldDB" id="A0A6L8W6E4"/>
<evidence type="ECO:0000256" key="5">
    <source>
        <dbReference type="ARBA" id="ARBA00011895"/>
    </source>
</evidence>
<keyword evidence="8 15" id="KW-0808">Transferase</keyword>
<reference evidence="17 18" key="1">
    <citation type="submission" date="2019-12" db="EMBL/GenBank/DDBJ databases">
        <title>Snethiella sp. nov. sp. isolated from sea sand.</title>
        <authorList>
            <person name="Kim J."/>
            <person name="Jeong S.E."/>
            <person name="Jung H.S."/>
            <person name="Jeon C.O."/>
        </authorList>
    </citation>
    <scope>NUCLEOTIDE SEQUENCE [LARGE SCALE GENOMIC DNA]</scope>
    <source>
        <strain evidence="17 18">DP05</strain>
    </source>
</reference>
<dbReference type="EC" id="2.4.2.8" evidence="5 15"/>
<evidence type="ECO:0000256" key="14">
    <source>
        <dbReference type="ARBA" id="ARBA00049402"/>
    </source>
</evidence>
<dbReference type="SUPFAM" id="SSF53271">
    <property type="entry name" value="PRTase-like"/>
    <property type="match status" value="1"/>
</dbReference>
<keyword evidence="7 15" id="KW-0328">Glycosyltransferase</keyword>
<evidence type="ECO:0000256" key="1">
    <source>
        <dbReference type="ARBA" id="ARBA00001946"/>
    </source>
</evidence>
<dbReference type="Gene3D" id="3.40.50.2020">
    <property type="match status" value="1"/>
</dbReference>
<keyword evidence="6 15" id="KW-0963">Cytoplasm</keyword>
<dbReference type="NCBIfam" id="TIGR01203">
    <property type="entry name" value="HGPRTase"/>
    <property type="match status" value="1"/>
</dbReference>
<comment type="pathway">
    <text evidence="3 15">Purine metabolism; IMP biosynthesis via salvage pathway; IMP from hypoxanthine: step 1/1.</text>
</comment>
<evidence type="ECO:0000313" key="17">
    <source>
        <dbReference type="EMBL" id="MZR29960.1"/>
    </source>
</evidence>
<comment type="catalytic activity">
    <reaction evidence="14">
        <text>IMP + diphosphate = hypoxanthine + 5-phospho-alpha-D-ribose 1-diphosphate</text>
        <dbReference type="Rhea" id="RHEA:17973"/>
        <dbReference type="ChEBI" id="CHEBI:17368"/>
        <dbReference type="ChEBI" id="CHEBI:33019"/>
        <dbReference type="ChEBI" id="CHEBI:58017"/>
        <dbReference type="ChEBI" id="CHEBI:58053"/>
        <dbReference type="EC" id="2.4.2.8"/>
    </reaction>
    <physiologicalReaction direction="right-to-left" evidence="14">
        <dbReference type="Rhea" id="RHEA:17975"/>
    </physiologicalReaction>
</comment>
<evidence type="ECO:0000256" key="11">
    <source>
        <dbReference type="ARBA" id="ARBA00022741"/>
    </source>
</evidence>
<dbReference type="GO" id="GO:0000287">
    <property type="term" value="F:magnesium ion binding"/>
    <property type="evidence" value="ECO:0007669"/>
    <property type="project" value="TreeGrafter"/>
</dbReference>
<evidence type="ECO:0000256" key="6">
    <source>
        <dbReference type="ARBA" id="ARBA00022490"/>
    </source>
</evidence>
<dbReference type="PANTHER" id="PTHR43340:SF1">
    <property type="entry name" value="HYPOXANTHINE PHOSPHORIBOSYLTRANSFERASE"/>
    <property type="match status" value="1"/>
</dbReference>
<evidence type="ECO:0000256" key="8">
    <source>
        <dbReference type="ARBA" id="ARBA00022679"/>
    </source>
</evidence>
<keyword evidence="12 15" id="KW-0460">Magnesium</keyword>
<evidence type="ECO:0000256" key="2">
    <source>
        <dbReference type="ARBA" id="ARBA00004496"/>
    </source>
</evidence>
<evidence type="ECO:0000256" key="15">
    <source>
        <dbReference type="RuleBase" id="RU364099"/>
    </source>
</evidence>
<keyword evidence="9 15" id="KW-0479">Metal-binding</keyword>
<dbReference type="InterPro" id="IPR005904">
    <property type="entry name" value="Hxn_phspho_trans"/>
</dbReference>
<evidence type="ECO:0000256" key="13">
    <source>
        <dbReference type="ARBA" id="ARBA00048811"/>
    </source>
</evidence>
<dbReference type="Pfam" id="PF00156">
    <property type="entry name" value="Pribosyltran"/>
    <property type="match status" value="1"/>
</dbReference>
<dbReference type="GO" id="GO:0006166">
    <property type="term" value="P:purine ribonucleoside salvage"/>
    <property type="evidence" value="ECO:0007669"/>
    <property type="project" value="UniProtKB-KW"/>
</dbReference>
<comment type="cofactor">
    <cofactor evidence="1 15">
        <name>Mg(2+)</name>
        <dbReference type="ChEBI" id="CHEBI:18420"/>
    </cofactor>
</comment>
<dbReference type="GO" id="GO:0032264">
    <property type="term" value="P:IMP salvage"/>
    <property type="evidence" value="ECO:0007669"/>
    <property type="project" value="UniProtKB-UniPathway"/>
</dbReference>
<feature type="domain" description="Phosphoribosyltransferase" evidence="16">
    <location>
        <begin position="17"/>
        <end position="165"/>
    </location>
</feature>
<dbReference type="GO" id="GO:0006178">
    <property type="term" value="P:guanine salvage"/>
    <property type="evidence" value="ECO:0007669"/>
    <property type="project" value="TreeGrafter"/>
</dbReference>
<dbReference type="Proteomes" id="UP000476030">
    <property type="component" value="Unassembled WGS sequence"/>
</dbReference>
<evidence type="ECO:0000256" key="4">
    <source>
        <dbReference type="ARBA" id="ARBA00008391"/>
    </source>
</evidence>
<dbReference type="GO" id="GO:0046100">
    <property type="term" value="P:hypoxanthine metabolic process"/>
    <property type="evidence" value="ECO:0007669"/>
    <property type="project" value="TreeGrafter"/>
</dbReference>
<dbReference type="InterPro" id="IPR050408">
    <property type="entry name" value="HGPRT"/>
</dbReference>
<keyword evidence="11 15" id="KW-0547">Nucleotide-binding</keyword>
<sequence length="181" mass="20027">MNIAEAKSNIKILFPSADIAKRNEELAEEIANTMGSDILVIAVLKGSFVFAADLIRALHHAGVKPQIDFMALSSYGDKTVSSGNVLITRDIVDTVKGRKVLLIDDILESGRTMAFAQQELLDRGAEIVKTCLMLDKKGKRVSDFEADFVGFDCPDLFVVGYGLDYAHYYRELPYIGYIVKD</sequence>
<organism evidence="17 18">
    <name type="scientific">Sneathiella litorea</name>
    <dbReference type="NCBI Taxonomy" id="2606216"/>
    <lineage>
        <taxon>Bacteria</taxon>
        <taxon>Pseudomonadati</taxon>
        <taxon>Pseudomonadota</taxon>
        <taxon>Alphaproteobacteria</taxon>
        <taxon>Sneathiellales</taxon>
        <taxon>Sneathiellaceae</taxon>
        <taxon>Sneathiella</taxon>
    </lineage>
</organism>
<comment type="similarity">
    <text evidence="4 15">Belongs to the purine/pyrimidine phosphoribosyltransferase family.</text>
</comment>
<evidence type="ECO:0000256" key="10">
    <source>
        <dbReference type="ARBA" id="ARBA00022726"/>
    </source>
</evidence>
<gene>
    <name evidence="17" type="primary">hpt</name>
    <name evidence="17" type="ORF">GQE98_04840</name>
</gene>
<keyword evidence="18" id="KW-1185">Reference proteome</keyword>
<comment type="catalytic activity">
    <reaction evidence="13">
        <text>GMP + diphosphate = guanine + 5-phospho-alpha-D-ribose 1-diphosphate</text>
        <dbReference type="Rhea" id="RHEA:25424"/>
        <dbReference type="ChEBI" id="CHEBI:16235"/>
        <dbReference type="ChEBI" id="CHEBI:33019"/>
        <dbReference type="ChEBI" id="CHEBI:58017"/>
        <dbReference type="ChEBI" id="CHEBI:58115"/>
        <dbReference type="EC" id="2.4.2.8"/>
    </reaction>
    <physiologicalReaction direction="right-to-left" evidence="13">
        <dbReference type="Rhea" id="RHEA:25426"/>
    </physiologicalReaction>
</comment>
<dbReference type="CDD" id="cd06223">
    <property type="entry name" value="PRTases_typeI"/>
    <property type="match status" value="1"/>
</dbReference>
<evidence type="ECO:0000256" key="7">
    <source>
        <dbReference type="ARBA" id="ARBA00022676"/>
    </source>
</evidence>
<dbReference type="GO" id="GO:0004422">
    <property type="term" value="F:hypoxanthine phosphoribosyltransferase activity"/>
    <property type="evidence" value="ECO:0007669"/>
    <property type="project" value="InterPro"/>
</dbReference>
<evidence type="ECO:0000256" key="12">
    <source>
        <dbReference type="ARBA" id="ARBA00022842"/>
    </source>
</evidence>
<name>A0A6L8W6E4_9PROT</name>
<evidence type="ECO:0000259" key="16">
    <source>
        <dbReference type="Pfam" id="PF00156"/>
    </source>
</evidence>
<comment type="subcellular location">
    <subcellularLocation>
        <location evidence="2 15">Cytoplasm</location>
    </subcellularLocation>
</comment>
<dbReference type="GO" id="GO:0032263">
    <property type="term" value="P:GMP salvage"/>
    <property type="evidence" value="ECO:0007669"/>
    <property type="project" value="TreeGrafter"/>
</dbReference>
<dbReference type="UniPathway" id="UPA00591">
    <property type="reaction ID" value="UER00648"/>
</dbReference>
<dbReference type="PANTHER" id="PTHR43340">
    <property type="entry name" value="HYPOXANTHINE-GUANINE PHOSPHORIBOSYLTRANSFERASE"/>
    <property type="match status" value="1"/>
</dbReference>
<protein>
    <recommendedName>
        <fullName evidence="5 15">Hypoxanthine phosphoribosyltransferase</fullName>
        <ecNumber evidence="5 15">2.4.2.8</ecNumber>
    </recommendedName>
</protein>
<evidence type="ECO:0000313" key="18">
    <source>
        <dbReference type="Proteomes" id="UP000476030"/>
    </source>
</evidence>
<dbReference type="GO" id="GO:0000166">
    <property type="term" value="F:nucleotide binding"/>
    <property type="evidence" value="ECO:0007669"/>
    <property type="project" value="UniProtKB-KW"/>
</dbReference>
<dbReference type="InterPro" id="IPR000836">
    <property type="entry name" value="PRTase_dom"/>
</dbReference>
<dbReference type="InterPro" id="IPR029057">
    <property type="entry name" value="PRTase-like"/>
</dbReference>
<evidence type="ECO:0000256" key="3">
    <source>
        <dbReference type="ARBA" id="ARBA00004669"/>
    </source>
</evidence>
<dbReference type="GO" id="GO:0005829">
    <property type="term" value="C:cytosol"/>
    <property type="evidence" value="ECO:0007669"/>
    <property type="project" value="TreeGrafter"/>
</dbReference>
<accession>A0A6L8W6E4</accession>
<dbReference type="EMBL" id="WTUW01000001">
    <property type="protein sequence ID" value="MZR29960.1"/>
    <property type="molecule type" value="Genomic_DNA"/>
</dbReference>
<keyword evidence="10 15" id="KW-0660">Purine salvage</keyword>
<comment type="caution">
    <text evidence="17">The sequence shown here is derived from an EMBL/GenBank/DDBJ whole genome shotgun (WGS) entry which is preliminary data.</text>
</comment>